<dbReference type="InterPro" id="IPR010572">
    <property type="entry name" value="Tail_dom"/>
</dbReference>
<evidence type="ECO:0000313" key="3">
    <source>
        <dbReference type="EMBL" id="RAV79157.1"/>
    </source>
</evidence>
<proteinExistence type="predicted"/>
<feature type="coiled-coil region" evidence="1">
    <location>
        <begin position="412"/>
        <end position="439"/>
    </location>
</feature>
<dbReference type="EMBL" id="QMHM01000009">
    <property type="protein sequence ID" value="RAV79157.1"/>
    <property type="molecule type" value="Genomic_DNA"/>
</dbReference>
<accession>A0A329NXP2</accession>
<dbReference type="Proteomes" id="UP000251923">
    <property type="component" value="Unassembled WGS sequence"/>
</dbReference>
<keyword evidence="1" id="KW-0175">Coiled coil</keyword>
<comment type="caution">
    <text evidence="3">The sequence shown here is derived from an EMBL/GenBank/DDBJ whole genome shotgun (WGS) entry which is preliminary data.</text>
</comment>
<evidence type="ECO:0000256" key="1">
    <source>
        <dbReference type="SAM" id="Coils"/>
    </source>
</evidence>
<reference evidence="3 4" key="1">
    <citation type="submission" date="2018-04" db="EMBL/GenBank/DDBJ databases">
        <title>Aerococcus urinae genomes.</title>
        <authorList>
            <person name="Hilt E."/>
            <person name="Gilbert N.M."/>
            <person name="Thomas-White K."/>
            <person name="Putonti C."/>
            <person name="Lewis A.L."/>
            <person name="Visck K.L."/>
            <person name="Wolfe A.J."/>
        </authorList>
    </citation>
    <scope>NUCLEOTIDE SEQUENCE [LARGE SCALE GENOMIC DNA]</scope>
    <source>
        <strain evidence="3 4">UMB7480</strain>
    </source>
</reference>
<evidence type="ECO:0000313" key="4">
    <source>
        <dbReference type="Proteomes" id="UP000251923"/>
    </source>
</evidence>
<dbReference type="Pfam" id="PF06605">
    <property type="entry name" value="Prophage_tail"/>
    <property type="match status" value="1"/>
</dbReference>
<name>A0A329NXP2_9LACT</name>
<evidence type="ECO:0000259" key="2">
    <source>
        <dbReference type="Pfam" id="PF06605"/>
    </source>
</evidence>
<gene>
    <name evidence="3" type="ORF">DBT54_05935</name>
</gene>
<protein>
    <submittedName>
        <fullName evidence="3">Peptidase</fullName>
    </submittedName>
</protein>
<sequence length="568" mass="64083">MGGDNLLHLIDEKGKGHGALAEIKETNGVNGEKSLSGVIYTNDEVIDHLDIGWKVLWKEERYPIIFAQPIDLGERVELHFDAVHEFFYDMSKSSIETQLSDGSHTMDAYLHFIFSGTPYSYSLNTKVKAFQKQSFGYKNRLALFNDVIKTAGVEFSVNGSVINITDRVGNDLSTIVKKGFNLNELKIEKKIGEFITYKAGFGKYHDEEDHSKGRIQTSYTSPLAKIYGRRDGDPIVDERYTNVDNLKARLKEEVDNSYNIAVNLTMEDLTKAGYQYKQPRAGDQIMAINKDLHFERKVRIVSYTSIYDTNGDLVEHEISCNSISMAQAVTSSQSDVKQQLDNIREQLELTQKAALNAQVSADHKNNIYYGSDRPDPNQLKINVGDIWFDSSGEDTVIKVWNGVEWRIAGFDAEAQKRIFDELNRKLKAMDDQIAASNKRADSIYKEATGAKTLAEQHEKIIKEIQGADKKQDQLIKSLSERSTIDDEVQAEFISNKELIRYSDNRWLGETTGYLPPNACLRINHNGNGYLPGKEYTVSIILYQSPVSDVQTANTYVGVSVATEIERSV</sequence>
<organism evidence="3 4">
    <name type="scientific">Aerococcus urinae</name>
    <dbReference type="NCBI Taxonomy" id="1376"/>
    <lineage>
        <taxon>Bacteria</taxon>
        <taxon>Bacillati</taxon>
        <taxon>Bacillota</taxon>
        <taxon>Bacilli</taxon>
        <taxon>Lactobacillales</taxon>
        <taxon>Aerococcaceae</taxon>
        <taxon>Aerococcus</taxon>
    </lineage>
</organism>
<dbReference type="Gene3D" id="3.55.50.40">
    <property type="match status" value="1"/>
</dbReference>
<feature type="domain" description="Tail spike" evidence="2">
    <location>
        <begin position="87"/>
        <end position="312"/>
    </location>
</feature>